<dbReference type="PANTHER" id="PTHR42812">
    <property type="entry name" value="BETA-XYLOSIDASE"/>
    <property type="match status" value="1"/>
</dbReference>
<gene>
    <name evidence="8" type="ORF">LCIT_15720</name>
</gene>
<accession>A0A5A5TZI7</accession>
<feature type="active site" description="Proton acceptor" evidence="4">
    <location>
        <position position="15"/>
    </location>
</feature>
<keyword evidence="2 6" id="KW-0378">Hydrolase</keyword>
<evidence type="ECO:0000256" key="3">
    <source>
        <dbReference type="ARBA" id="ARBA00023295"/>
    </source>
</evidence>
<dbReference type="Proteomes" id="UP000323274">
    <property type="component" value="Unassembled WGS sequence"/>
</dbReference>
<comment type="caution">
    <text evidence="8">The sequence shown here is derived from an EMBL/GenBank/DDBJ whole genome shotgun (WGS) entry which is preliminary data.</text>
</comment>
<dbReference type="InterPro" id="IPR013320">
    <property type="entry name" value="ConA-like_dom_sf"/>
</dbReference>
<dbReference type="AlphaFoldDB" id="A0A5A5TZI7"/>
<evidence type="ECO:0000256" key="6">
    <source>
        <dbReference type="RuleBase" id="RU361187"/>
    </source>
</evidence>
<evidence type="ECO:0000313" key="8">
    <source>
        <dbReference type="EMBL" id="GDZ84330.1"/>
    </source>
</evidence>
<evidence type="ECO:0000256" key="2">
    <source>
        <dbReference type="ARBA" id="ARBA00022801"/>
    </source>
</evidence>
<evidence type="ECO:0000313" key="9">
    <source>
        <dbReference type="Proteomes" id="UP000323274"/>
    </source>
</evidence>
<dbReference type="InterPro" id="IPR041542">
    <property type="entry name" value="GH43_C2"/>
</dbReference>
<protein>
    <submittedName>
        <fullName evidence="8">Glycoside hydrolase 43 family protein</fullName>
    </submittedName>
</protein>
<evidence type="ECO:0000256" key="4">
    <source>
        <dbReference type="PIRSR" id="PIRSR606710-1"/>
    </source>
</evidence>
<evidence type="ECO:0000259" key="7">
    <source>
        <dbReference type="Pfam" id="PF17851"/>
    </source>
</evidence>
<evidence type="ECO:0000256" key="1">
    <source>
        <dbReference type="ARBA" id="ARBA00009865"/>
    </source>
</evidence>
<sequence>MNMIQNPVIPGMAPDPSIIRVENNYYIATSTFHWAPGIQIFESKNLANWRLVGQVLKGSAINLQGTNTPAGVWAPHLSYDPKTRRYWLAYSHMLNMAGREFNADSYAMWAEDIQGPWSEPIYMTSIGFDPAIFHDDDNKHYLSILEWESREGYQAPGHIVVAEIDLETGNLMSDWHRVTQGFTTRGAAEAPQLYKHDGYYYLMIAAGGTGYGHGVEIGRSQEIFGPYEPHPSGEPIITSAPQHLFSLGDPDAGQFQMYNPNSMMQKSGHGSLVETQTGEWYVAHLMSRPLPNTTLNPLGRETSLQKMHWTPDGWLEMADGSNLAKMSVPGIQITGRDSDSHLSEDIEDTFENIVYDNHFMTPYRQQDRSWVNTVESPNHLRIYGSESFFSQNKPSIMATRATSFSYIFETVLDFHPNHYSESAGSGLYYDSNNWVYARLYWSESLNSITLGVLQAKLGERIEYVHHKISIRDGHISLKFVYDYGLATVFYKIKESEPWQTLVDKMDVSYLSDEGVNGEPGEIGGFTGLFNFIGAIDAHQHDSFADFSYYRVVNNEEKNNG</sequence>
<dbReference type="Pfam" id="PF17851">
    <property type="entry name" value="GH43_C2"/>
    <property type="match status" value="1"/>
</dbReference>
<feature type="domain" description="Beta-xylosidase C-terminal Concanavalin A-like" evidence="7">
    <location>
        <begin position="348"/>
        <end position="551"/>
    </location>
</feature>
<dbReference type="GO" id="GO:0004553">
    <property type="term" value="F:hydrolase activity, hydrolyzing O-glycosyl compounds"/>
    <property type="evidence" value="ECO:0007669"/>
    <property type="project" value="InterPro"/>
</dbReference>
<dbReference type="InterPro" id="IPR006710">
    <property type="entry name" value="Glyco_hydro_43"/>
</dbReference>
<dbReference type="EMBL" id="BJJW01000010">
    <property type="protein sequence ID" value="GDZ84330.1"/>
    <property type="molecule type" value="Genomic_DNA"/>
</dbReference>
<dbReference type="SUPFAM" id="SSF75005">
    <property type="entry name" value="Arabinanase/levansucrase/invertase"/>
    <property type="match status" value="1"/>
</dbReference>
<feature type="active site" description="Proton donor" evidence="4">
    <location>
        <position position="189"/>
    </location>
</feature>
<dbReference type="SUPFAM" id="SSF49899">
    <property type="entry name" value="Concanavalin A-like lectins/glucanases"/>
    <property type="match status" value="1"/>
</dbReference>
<dbReference type="RefSeq" id="WP_149334669.1">
    <property type="nucleotide sequence ID" value="NZ_BJJW01000010.1"/>
</dbReference>
<dbReference type="Gene3D" id="2.60.120.200">
    <property type="match status" value="1"/>
</dbReference>
<dbReference type="InterPro" id="IPR023296">
    <property type="entry name" value="Glyco_hydro_beta-prop_sf"/>
</dbReference>
<dbReference type="PANTHER" id="PTHR42812:SF12">
    <property type="entry name" value="BETA-XYLOSIDASE-RELATED"/>
    <property type="match status" value="1"/>
</dbReference>
<dbReference type="Gene3D" id="2.115.10.20">
    <property type="entry name" value="Glycosyl hydrolase domain, family 43"/>
    <property type="match status" value="1"/>
</dbReference>
<proteinExistence type="inferred from homology"/>
<organism evidence="8 9">
    <name type="scientific">Leuconostoc citreum</name>
    <dbReference type="NCBI Taxonomy" id="33964"/>
    <lineage>
        <taxon>Bacteria</taxon>
        <taxon>Bacillati</taxon>
        <taxon>Bacillota</taxon>
        <taxon>Bacilli</taxon>
        <taxon>Lactobacillales</taxon>
        <taxon>Lactobacillaceae</taxon>
        <taxon>Leuconostoc</taxon>
    </lineage>
</organism>
<dbReference type="GO" id="GO:0005975">
    <property type="term" value="P:carbohydrate metabolic process"/>
    <property type="evidence" value="ECO:0007669"/>
    <property type="project" value="InterPro"/>
</dbReference>
<dbReference type="Pfam" id="PF04616">
    <property type="entry name" value="Glyco_hydro_43"/>
    <property type="match status" value="1"/>
</dbReference>
<name>A0A5A5TZI7_LEUCI</name>
<comment type="similarity">
    <text evidence="1 6">Belongs to the glycosyl hydrolase 43 family.</text>
</comment>
<dbReference type="InterPro" id="IPR051795">
    <property type="entry name" value="Glycosyl_Hydrlase_43"/>
</dbReference>
<reference evidence="8 9" key="1">
    <citation type="submission" date="2019-04" db="EMBL/GenBank/DDBJ databases">
        <title>A pseudo-fructophilic Leuconostoc citreum strain F192-5 isolated from peel of satsuma mandarin: the first report for isolation and characterization of strain-dependent fructophilic-like characteristics.</title>
        <authorList>
            <person name="Maeno S."/>
            <person name="Tanizawa Y."/>
            <person name="Kajikawa A."/>
            <person name="Kanesaki Y."/>
            <person name="Kubota E."/>
            <person name="Arita M."/>
            <person name="Leon D."/>
            <person name="Endo A."/>
        </authorList>
    </citation>
    <scope>NUCLEOTIDE SEQUENCE [LARGE SCALE GENOMIC DNA]</scope>
    <source>
        <strain evidence="8 9">F192-5</strain>
    </source>
</reference>
<evidence type="ECO:0000256" key="5">
    <source>
        <dbReference type="PIRSR" id="PIRSR606710-2"/>
    </source>
</evidence>
<feature type="site" description="Important for catalytic activity, responsible for pKa modulation of the active site Glu and correct orientation of both the proton donor and substrate" evidence="5">
    <location>
        <position position="129"/>
    </location>
</feature>
<keyword evidence="3 6" id="KW-0326">Glycosidase</keyword>